<evidence type="ECO:0000256" key="1">
    <source>
        <dbReference type="ARBA" id="ARBA00023015"/>
    </source>
</evidence>
<dbReference type="eggNOG" id="COG1309">
    <property type="taxonomic scope" value="Bacteria"/>
</dbReference>
<keyword evidence="1" id="KW-0805">Transcription regulation</keyword>
<keyword evidence="3" id="KW-0804">Transcription</keyword>
<dbReference type="InterPro" id="IPR054156">
    <property type="entry name" value="YxaF_TetR_C"/>
</dbReference>
<evidence type="ECO:0000256" key="2">
    <source>
        <dbReference type="ARBA" id="ARBA00023125"/>
    </source>
</evidence>
<dbReference type="SUPFAM" id="SSF48498">
    <property type="entry name" value="Tetracyclin repressor-like, C-terminal domain"/>
    <property type="match status" value="1"/>
</dbReference>
<dbReference type="AlphaFoldDB" id="F5YHN0"/>
<sequence>MDLNAKGLKGEKSKVQLIECAARLFLENGYNATGINEIITKAGLSKGSFYFYFSSKKELAISVTEYHSQMILTKFSGIAQGKTWEDFIEKLVGGIVKKAKQGGVYGCPLAVLGMETAFLDPDIAAKNHATLKSVADIFEDVLKRSGFSKANATIAAERALAIFEGHLLLYRLGKDGNELKKIIRDLKDL</sequence>
<dbReference type="STRING" id="545694.TREPR_1047"/>
<dbReference type="PROSITE" id="PS50977">
    <property type="entry name" value="HTH_TETR_2"/>
    <property type="match status" value="1"/>
</dbReference>
<keyword evidence="2 4" id="KW-0238">DNA-binding</keyword>
<dbReference type="Pfam" id="PF21993">
    <property type="entry name" value="TetR_C_13_2"/>
    <property type="match status" value="1"/>
</dbReference>
<dbReference type="HOGENOM" id="CLU_069356_28_1_12"/>
<evidence type="ECO:0000256" key="3">
    <source>
        <dbReference type="ARBA" id="ARBA00023163"/>
    </source>
</evidence>
<gene>
    <name evidence="6" type="ordered locus">TREPR_1047</name>
</gene>
<dbReference type="PANTHER" id="PTHR47506">
    <property type="entry name" value="TRANSCRIPTIONAL REGULATORY PROTEIN"/>
    <property type="match status" value="1"/>
</dbReference>
<dbReference type="Gene3D" id="1.10.357.10">
    <property type="entry name" value="Tetracycline Repressor, domain 2"/>
    <property type="match status" value="1"/>
</dbReference>
<proteinExistence type="predicted"/>
<organism evidence="6 7">
    <name type="scientific">Treponema primitia (strain ATCC BAA-887 / DSM 12427 / ZAS-2)</name>
    <dbReference type="NCBI Taxonomy" id="545694"/>
    <lineage>
        <taxon>Bacteria</taxon>
        <taxon>Pseudomonadati</taxon>
        <taxon>Spirochaetota</taxon>
        <taxon>Spirochaetia</taxon>
        <taxon>Spirochaetales</taxon>
        <taxon>Treponemataceae</taxon>
        <taxon>Treponema</taxon>
    </lineage>
</organism>
<name>F5YHN0_TREPZ</name>
<dbReference type="InterPro" id="IPR001647">
    <property type="entry name" value="HTH_TetR"/>
</dbReference>
<evidence type="ECO:0000256" key="4">
    <source>
        <dbReference type="PROSITE-ProRule" id="PRU00335"/>
    </source>
</evidence>
<dbReference type="OrthoDB" id="9812484at2"/>
<dbReference type="RefSeq" id="WP_015709019.1">
    <property type="nucleotide sequence ID" value="NC_015578.1"/>
</dbReference>
<keyword evidence="7" id="KW-1185">Reference proteome</keyword>
<dbReference type="SUPFAM" id="SSF46689">
    <property type="entry name" value="Homeodomain-like"/>
    <property type="match status" value="1"/>
</dbReference>
<evidence type="ECO:0000313" key="6">
    <source>
        <dbReference type="EMBL" id="AEF84454.1"/>
    </source>
</evidence>
<dbReference type="Pfam" id="PF00440">
    <property type="entry name" value="TetR_N"/>
    <property type="match status" value="1"/>
</dbReference>
<dbReference type="GO" id="GO:0003677">
    <property type="term" value="F:DNA binding"/>
    <property type="evidence" value="ECO:0007669"/>
    <property type="project" value="UniProtKB-UniRule"/>
</dbReference>
<reference evidence="6 7" key="2">
    <citation type="journal article" date="2011" name="ISME J.">
        <title>RNA-seq reveals cooperative metabolic interactions between two termite-gut spirochete species in co-culture.</title>
        <authorList>
            <person name="Rosenthal A.Z."/>
            <person name="Matson E.G."/>
            <person name="Eldar A."/>
            <person name="Leadbetter J.R."/>
        </authorList>
    </citation>
    <scope>NUCLEOTIDE SEQUENCE [LARGE SCALE GENOMIC DNA]</scope>
    <source>
        <strain evidence="7">ATCC BAA-887 / DSM 12427 / ZAS-2</strain>
    </source>
</reference>
<accession>F5YHN0</accession>
<reference evidence="7" key="1">
    <citation type="submission" date="2009-12" db="EMBL/GenBank/DDBJ databases">
        <title>Complete sequence of Treponema primitia strain ZAS-2.</title>
        <authorList>
            <person name="Tetu S.G."/>
            <person name="Matson E."/>
            <person name="Ren Q."/>
            <person name="Seshadri R."/>
            <person name="Elbourne L."/>
            <person name="Hassan K.A."/>
            <person name="Durkin A."/>
            <person name="Radune D."/>
            <person name="Mohamoud Y."/>
            <person name="Shay R."/>
            <person name="Jin S."/>
            <person name="Zhang X."/>
            <person name="Lucey K."/>
            <person name="Ballor N.R."/>
            <person name="Ottesen E."/>
            <person name="Rosenthal R."/>
            <person name="Allen A."/>
            <person name="Leadbetter J.R."/>
            <person name="Paulsen I.T."/>
        </authorList>
    </citation>
    <scope>NUCLEOTIDE SEQUENCE [LARGE SCALE GENOMIC DNA]</scope>
    <source>
        <strain evidence="7">ATCC BAA-887 / DSM 12427 / ZAS-2</strain>
    </source>
</reference>
<dbReference type="InterPro" id="IPR009057">
    <property type="entry name" value="Homeodomain-like_sf"/>
</dbReference>
<dbReference type="PANTHER" id="PTHR47506:SF1">
    <property type="entry name" value="HTH-TYPE TRANSCRIPTIONAL REGULATOR YJDC"/>
    <property type="match status" value="1"/>
</dbReference>
<feature type="DNA-binding region" description="H-T-H motif" evidence="4">
    <location>
        <begin position="34"/>
        <end position="53"/>
    </location>
</feature>
<evidence type="ECO:0000259" key="5">
    <source>
        <dbReference type="PROSITE" id="PS50977"/>
    </source>
</evidence>
<dbReference type="InterPro" id="IPR036271">
    <property type="entry name" value="Tet_transcr_reg_TetR-rel_C_sf"/>
</dbReference>
<dbReference type="KEGG" id="tpi:TREPR_1047"/>
<dbReference type="Proteomes" id="UP000009223">
    <property type="component" value="Chromosome"/>
</dbReference>
<feature type="domain" description="HTH tetR-type" evidence="5">
    <location>
        <begin position="11"/>
        <end position="71"/>
    </location>
</feature>
<evidence type="ECO:0000313" key="7">
    <source>
        <dbReference type="Proteomes" id="UP000009223"/>
    </source>
</evidence>
<protein>
    <submittedName>
        <fullName evidence="6">ThlR, HTH transcriptional regulator TetR/AcrR family</fullName>
    </submittedName>
</protein>
<dbReference type="EMBL" id="CP001843">
    <property type="protein sequence ID" value="AEF84454.1"/>
    <property type="molecule type" value="Genomic_DNA"/>
</dbReference>
<dbReference type="PRINTS" id="PR00455">
    <property type="entry name" value="HTHTETR"/>
</dbReference>